<evidence type="ECO:0008006" key="3">
    <source>
        <dbReference type="Google" id="ProtNLM"/>
    </source>
</evidence>
<evidence type="ECO:0000313" key="1">
    <source>
        <dbReference type="EMBL" id="RDU65729.1"/>
    </source>
</evidence>
<dbReference type="OrthoDB" id="5334106at2"/>
<reference evidence="1 2" key="1">
    <citation type="submission" date="2018-04" db="EMBL/GenBank/DDBJ databases">
        <title>Novel Campyloabacter and Helicobacter Species and Strains.</title>
        <authorList>
            <person name="Mannion A.J."/>
            <person name="Shen Z."/>
            <person name="Fox J.G."/>
        </authorList>
    </citation>
    <scope>NUCLEOTIDE SEQUENCE [LARGE SCALE GENOMIC DNA]</scope>
    <source>
        <strain evidence="1 2">MIT 17-337</strain>
    </source>
</reference>
<organism evidence="1 2">
    <name type="scientific">Helicobacter didelphidarum</name>
    <dbReference type="NCBI Taxonomy" id="2040648"/>
    <lineage>
        <taxon>Bacteria</taxon>
        <taxon>Pseudomonadati</taxon>
        <taxon>Campylobacterota</taxon>
        <taxon>Epsilonproteobacteria</taxon>
        <taxon>Campylobacterales</taxon>
        <taxon>Helicobacteraceae</taxon>
        <taxon>Helicobacter</taxon>
    </lineage>
</organism>
<evidence type="ECO:0000313" key="2">
    <source>
        <dbReference type="Proteomes" id="UP000256379"/>
    </source>
</evidence>
<dbReference type="EMBL" id="NXLQ01000011">
    <property type="protein sequence ID" value="RDU65729.1"/>
    <property type="molecule type" value="Genomic_DNA"/>
</dbReference>
<dbReference type="AlphaFoldDB" id="A0A3D8IKJ4"/>
<keyword evidence="2" id="KW-1185">Reference proteome</keyword>
<dbReference type="Proteomes" id="UP000256379">
    <property type="component" value="Unassembled WGS sequence"/>
</dbReference>
<accession>A0A3D8IKJ4</accession>
<sequence length="146" mass="16843">MINTELLHTYLQDAINKLQSLITFTKDDIEDIKQAKHEAVFHRSILKTSAIKEFELAKGMIDQEILSLTQKHPHLKLAEILDEKANVLLGDMRSMLEELKSSNTHYARIVFAVSEFYTSMADKLIPREKADYKSRVEQSQLLRVQA</sequence>
<gene>
    <name evidence="1" type="ORF">CQA53_06095</name>
</gene>
<dbReference type="RefSeq" id="WP_115543135.1">
    <property type="nucleotide sequence ID" value="NZ_NXLQ01000011.1"/>
</dbReference>
<proteinExistence type="predicted"/>
<protein>
    <recommendedName>
        <fullName evidence="3">Flagellar protein FlgN</fullName>
    </recommendedName>
</protein>
<comment type="caution">
    <text evidence="1">The sequence shown here is derived from an EMBL/GenBank/DDBJ whole genome shotgun (WGS) entry which is preliminary data.</text>
</comment>
<name>A0A3D8IKJ4_9HELI</name>